<comment type="subcellular location">
    <subcellularLocation>
        <location evidence="1">Membrane</location>
        <topology evidence="1">Multi-pass membrane protein</topology>
    </subcellularLocation>
</comment>
<keyword evidence="4 5" id="KW-0472">Membrane</keyword>
<keyword evidence="2 5" id="KW-0812">Transmembrane</keyword>
<sequence>MGPMSKCLAFLFGFAIVAAHVPSWSQPSLEPKSAVLLLAGALAWGWQGWKARPMAAYPWTLLLPLGWLLLSACWSPAPFFGLQRVIWLAAAMGVGTWLVAEEGRLPSFMGGFMVGTGIHAFLILVQWIPSVRAVLPPSLGIDPFQGVGRGLFHNTNMAALPFVILAGWLLLSDQGRSRILHLGWVLPALTLTQSRLGIGVCAGLLAYSTLCRNASEEPSSGRSWLKAAPPFVLALAWSLTAHRWGWLLPLGGGALALLQKPRGTEPVRFGRFSRLLPILGLSLAILAGMATRAPKNASQTVVRGTLVQGDVSLSQRLSYYRAAALAFLDHPFTGQGLGSARPIYPQFVDRSRPAAEIAYGDFQRPNNLHSEVLEWLVEGGLLLALTALLGLWLDRSGHSRETRRALLVPVALIALLDFPFHNPLGLLWAGITLAPLVQPTGGTTGRTTRVLHGLAALGLLALAGFQIRVAILRPGVEQRFEASNRPAQTLEEARSLWKCYPFTADLFDLYSKAAIQNAALTADASTIQELDQLLRRDPFDHHLLLCRAQIARRLGDSQATQSLLNRYAAVAPHDPDRYLRLAKTALEQGKPESARQLLAEARRQPGFSPRHASAIEALNSQIRSWSGPEYHP</sequence>
<proteinExistence type="predicted"/>
<feature type="transmembrane region" description="Helical" evidence="5">
    <location>
        <begin position="375"/>
        <end position="393"/>
    </location>
</feature>
<evidence type="ECO:0000256" key="3">
    <source>
        <dbReference type="ARBA" id="ARBA00022989"/>
    </source>
</evidence>
<dbReference type="PANTHER" id="PTHR37422">
    <property type="entry name" value="TEICHURONIC ACID BIOSYNTHESIS PROTEIN TUAE"/>
    <property type="match status" value="1"/>
</dbReference>
<dbReference type="Pfam" id="PF04932">
    <property type="entry name" value="Wzy_C"/>
    <property type="match status" value="1"/>
</dbReference>
<keyword evidence="8" id="KW-1185">Reference proteome</keyword>
<evidence type="ECO:0000256" key="2">
    <source>
        <dbReference type="ARBA" id="ARBA00022692"/>
    </source>
</evidence>
<feature type="transmembrane region" description="Helical" evidence="5">
    <location>
        <begin position="112"/>
        <end position="131"/>
    </location>
</feature>
<feature type="transmembrane region" description="Helical" evidence="5">
    <location>
        <begin position="151"/>
        <end position="171"/>
    </location>
</feature>
<organism evidence="7 8">
    <name type="scientific">Geothrix oryzae</name>
    <dbReference type="NCBI Taxonomy" id="2927975"/>
    <lineage>
        <taxon>Bacteria</taxon>
        <taxon>Pseudomonadati</taxon>
        <taxon>Acidobacteriota</taxon>
        <taxon>Holophagae</taxon>
        <taxon>Holophagales</taxon>
        <taxon>Holophagaceae</taxon>
        <taxon>Geothrix</taxon>
    </lineage>
</organism>
<feature type="transmembrane region" description="Helical" evidence="5">
    <location>
        <begin position="272"/>
        <end position="290"/>
    </location>
</feature>
<accession>A0ABN6V8A0</accession>
<evidence type="ECO:0000259" key="6">
    <source>
        <dbReference type="Pfam" id="PF04932"/>
    </source>
</evidence>
<evidence type="ECO:0000256" key="4">
    <source>
        <dbReference type="ARBA" id="ARBA00023136"/>
    </source>
</evidence>
<evidence type="ECO:0000256" key="1">
    <source>
        <dbReference type="ARBA" id="ARBA00004141"/>
    </source>
</evidence>
<dbReference type="InterPro" id="IPR051533">
    <property type="entry name" value="WaaL-like"/>
</dbReference>
<feature type="domain" description="O-antigen ligase-related" evidence="6">
    <location>
        <begin position="232"/>
        <end position="385"/>
    </location>
</feature>
<protein>
    <recommendedName>
        <fullName evidence="6">O-antigen ligase-related domain-containing protein</fullName>
    </recommendedName>
</protein>
<dbReference type="EMBL" id="AP027079">
    <property type="protein sequence ID" value="BDU70070.1"/>
    <property type="molecule type" value="Genomic_DNA"/>
</dbReference>
<dbReference type="InterPro" id="IPR007016">
    <property type="entry name" value="O-antigen_ligase-rel_domated"/>
</dbReference>
<feature type="transmembrane region" description="Helical" evidence="5">
    <location>
        <begin position="83"/>
        <end position="100"/>
    </location>
</feature>
<dbReference type="InterPro" id="IPR011990">
    <property type="entry name" value="TPR-like_helical_dom_sf"/>
</dbReference>
<dbReference type="Pfam" id="PF14559">
    <property type="entry name" value="TPR_19"/>
    <property type="match status" value="1"/>
</dbReference>
<dbReference type="SUPFAM" id="SSF48452">
    <property type="entry name" value="TPR-like"/>
    <property type="match status" value="1"/>
</dbReference>
<evidence type="ECO:0000313" key="7">
    <source>
        <dbReference type="EMBL" id="BDU70070.1"/>
    </source>
</evidence>
<evidence type="ECO:0000256" key="5">
    <source>
        <dbReference type="SAM" id="Phobius"/>
    </source>
</evidence>
<keyword evidence="3 5" id="KW-1133">Transmembrane helix</keyword>
<feature type="transmembrane region" description="Helical" evidence="5">
    <location>
        <begin position="405"/>
        <end position="431"/>
    </location>
</feature>
<dbReference type="PANTHER" id="PTHR37422:SF13">
    <property type="entry name" value="LIPOPOLYSACCHARIDE BIOSYNTHESIS PROTEIN PA4999-RELATED"/>
    <property type="match status" value="1"/>
</dbReference>
<feature type="transmembrane region" description="Helical" evidence="5">
    <location>
        <begin position="56"/>
        <end position="77"/>
    </location>
</feature>
<dbReference type="Gene3D" id="1.25.40.10">
    <property type="entry name" value="Tetratricopeptide repeat domain"/>
    <property type="match status" value="1"/>
</dbReference>
<feature type="transmembrane region" description="Helical" evidence="5">
    <location>
        <begin position="451"/>
        <end position="471"/>
    </location>
</feature>
<evidence type="ECO:0000313" key="8">
    <source>
        <dbReference type="Proteomes" id="UP001242010"/>
    </source>
</evidence>
<feature type="transmembrane region" description="Helical" evidence="5">
    <location>
        <begin position="33"/>
        <end position="49"/>
    </location>
</feature>
<reference evidence="8" key="1">
    <citation type="journal article" date="2023" name="Int. J. Syst. Evol. Microbiol.">
        <title>Mesoterricola silvestris gen. nov., sp. nov., Mesoterricola sediminis sp. nov., Geothrix oryzae sp. nov., Geothrix edaphica sp. nov., Geothrix rubra sp. nov., and Geothrix limicola sp. nov., six novel members of Acidobacteriota isolated from soils.</title>
        <authorList>
            <person name="Itoh H."/>
            <person name="Sugisawa Y."/>
            <person name="Mise K."/>
            <person name="Xu Z."/>
            <person name="Kuniyasu M."/>
            <person name="Ushijima N."/>
            <person name="Kawano K."/>
            <person name="Kobayashi E."/>
            <person name="Shiratori Y."/>
            <person name="Masuda Y."/>
            <person name="Senoo K."/>
        </authorList>
    </citation>
    <scope>NUCLEOTIDE SEQUENCE [LARGE SCALE GENOMIC DNA]</scope>
    <source>
        <strain evidence="8">Red222</strain>
    </source>
</reference>
<gene>
    <name evidence="7" type="ORF">GETHOR_21710</name>
</gene>
<dbReference type="Proteomes" id="UP001242010">
    <property type="component" value="Chromosome"/>
</dbReference>
<name>A0ABN6V8A0_9BACT</name>